<organism evidence="2">
    <name type="scientific">Aspergillus niger</name>
    <dbReference type="NCBI Taxonomy" id="5061"/>
    <lineage>
        <taxon>Eukaryota</taxon>
        <taxon>Fungi</taxon>
        <taxon>Dikarya</taxon>
        <taxon>Ascomycota</taxon>
        <taxon>Pezizomycotina</taxon>
        <taxon>Eurotiomycetes</taxon>
        <taxon>Eurotiomycetidae</taxon>
        <taxon>Eurotiales</taxon>
        <taxon>Aspergillaceae</taxon>
        <taxon>Aspergillus</taxon>
        <taxon>Aspergillus subgen. Circumdati</taxon>
    </lineage>
</organism>
<reference evidence="2" key="2">
    <citation type="submission" date="2025-08" db="UniProtKB">
        <authorList>
            <consortium name="RefSeq"/>
        </authorList>
    </citation>
    <scope>IDENTIFICATION</scope>
</reference>
<evidence type="ECO:0000256" key="1">
    <source>
        <dbReference type="SAM" id="MobiDB-lite"/>
    </source>
</evidence>
<proteinExistence type="predicted"/>
<dbReference type="RefSeq" id="XP_059606549.1">
    <property type="nucleotide sequence ID" value="XM_059745131.1"/>
</dbReference>
<feature type="region of interest" description="Disordered" evidence="1">
    <location>
        <begin position="322"/>
        <end position="351"/>
    </location>
</feature>
<name>A0AAJ8BZ67_ASPNG</name>
<reference evidence="2" key="1">
    <citation type="submission" date="2025-02" db="EMBL/GenBank/DDBJ databases">
        <authorList>
            <consortium name="NCBI Genome Project"/>
        </authorList>
    </citation>
    <scope>NUCLEOTIDE SEQUENCE</scope>
</reference>
<dbReference type="VEuPathDB" id="FungiDB:An16g05160"/>
<dbReference type="AlphaFoldDB" id="A0AAJ8BZ67"/>
<dbReference type="GeneID" id="84593418"/>
<feature type="compositionally biased region" description="Basic and acidic residues" evidence="1">
    <location>
        <begin position="327"/>
        <end position="337"/>
    </location>
</feature>
<evidence type="ECO:0000313" key="2">
    <source>
        <dbReference type="RefSeq" id="XP_059606549.1"/>
    </source>
</evidence>
<accession>A0AAJ8BZ67</accession>
<dbReference type="KEGG" id="ang:An16g05160"/>
<sequence length="351" mass="38720">MAWASIGLWVSPQVENAMGMAPTKEEQEELDRKLAMEAGTVGYGSEVWGSELRRQQPNIWLSQNLHQLVKGVGHGRPMLTRQYSLVNTQQRARMAGKLLFPEIKIDIGTMVSDTARLLHARLRRPQSATSTAPGRWVGRVASHRLARGKSRGRAWKWQRLEEPWPLKRASRQVSYIALGADVGAVKLTQIGCNGCTTTRRVVQRDIAAFSLAAPYQTVLLSVKITRPSVACKALAPSVLPGSFTPLPCTTCMVGHSREANIASAMLEYLVAIGAPPAGITEVGNHWKDGLSLLKSCIAYWDGQDFQAAEICWGLISRPKGNNSRLRMTPERAERPKGLEGVAQPDRRARQR</sequence>
<gene>
    <name evidence="2" type="ORF">An16g05160</name>
</gene>
<protein>
    <submittedName>
        <fullName evidence="2">Uncharacterized protein</fullName>
    </submittedName>
</protein>